<reference evidence="2" key="1">
    <citation type="submission" date="2023-08" db="EMBL/GenBank/DDBJ databases">
        <title>Functional and genomic diversity of the sorghum phyllosphere microbiome.</title>
        <authorList>
            <person name="Shade A."/>
        </authorList>
    </citation>
    <scope>NUCLEOTIDE SEQUENCE</scope>
    <source>
        <strain evidence="2">SORGH_AS_0201</strain>
    </source>
</reference>
<evidence type="ECO:0008006" key="4">
    <source>
        <dbReference type="Google" id="ProtNLM"/>
    </source>
</evidence>
<dbReference type="Proteomes" id="UP001268036">
    <property type="component" value="Unassembled WGS sequence"/>
</dbReference>
<evidence type="ECO:0000313" key="3">
    <source>
        <dbReference type="Proteomes" id="UP001268036"/>
    </source>
</evidence>
<dbReference type="Pfam" id="PF06551">
    <property type="entry name" value="DUF1120"/>
    <property type="match status" value="1"/>
</dbReference>
<evidence type="ECO:0000256" key="1">
    <source>
        <dbReference type="SAM" id="SignalP"/>
    </source>
</evidence>
<accession>A0AAJ2BH76</accession>
<dbReference type="RefSeq" id="WP_309754171.1">
    <property type="nucleotide sequence ID" value="NZ_JAVDSY010000012.1"/>
</dbReference>
<dbReference type="AlphaFoldDB" id="A0AAJ2BH76"/>
<proteinExistence type="predicted"/>
<organism evidence="2 3">
    <name type="scientific">Pseudomonas oryzihabitans</name>
    <dbReference type="NCBI Taxonomy" id="47885"/>
    <lineage>
        <taxon>Bacteria</taxon>
        <taxon>Pseudomonadati</taxon>
        <taxon>Pseudomonadota</taxon>
        <taxon>Gammaproteobacteria</taxon>
        <taxon>Pseudomonadales</taxon>
        <taxon>Pseudomonadaceae</taxon>
        <taxon>Pseudomonas</taxon>
    </lineage>
</organism>
<dbReference type="InterPro" id="IPR010546">
    <property type="entry name" value="DUF1120"/>
</dbReference>
<keyword evidence="1" id="KW-0732">Signal</keyword>
<feature type="signal peptide" evidence="1">
    <location>
        <begin position="1"/>
        <end position="25"/>
    </location>
</feature>
<evidence type="ECO:0000313" key="2">
    <source>
        <dbReference type="EMBL" id="MDR6232390.1"/>
    </source>
</evidence>
<comment type="caution">
    <text evidence="2">The sequence shown here is derived from an EMBL/GenBank/DDBJ whole genome shotgun (WGS) entry which is preliminary data.</text>
</comment>
<name>A0AAJ2BH76_9PSED</name>
<protein>
    <recommendedName>
        <fullName evidence="4">DUF1120 domain-containing protein</fullName>
    </recommendedName>
</protein>
<dbReference type="EMBL" id="JAVJAF010000001">
    <property type="protein sequence ID" value="MDR6232390.1"/>
    <property type="molecule type" value="Genomic_DNA"/>
</dbReference>
<sequence>MQLKKTSLALSMAVAATIASMNSQAATDINVNGKITPPACTATVSGGSNLDWGSIAHTQLSATDFTTLPAKQAIISVSCPTGTTTSVALWMVDPNQSSAMAGKDSNGRTGHGWTDRGFGLGLDPITQKPIGNFTMNPTQTSVDGTVNSTKFGYVTDSGHTATSFGVTSMASWAYKKTEDWTAVDSTGKPATGQNFTWTFDVEPQLNKSSNISNSVEVPFSGTAQVNVRYF</sequence>
<feature type="chain" id="PRO_5042584214" description="DUF1120 domain-containing protein" evidence="1">
    <location>
        <begin position="26"/>
        <end position="230"/>
    </location>
</feature>
<gene>
    <name evidence="2" type="ORF">QE440_000131</name>
</gene>